<dbReference type="AlphaFoldDB" id="A0A096ACL6"/>
<dbReference type="RefSeq" id="WP_036560292.1">
    <property type="nucleotide sequence ID" value="NZ_JRNI01000049.1"/>
</dbReference>
<dbReference type="Proteomes" id="UP000029629">
    <property type="component" value="Unassembled WGS sequence"/>
</dbReference>
<dbReference type="OrthoDB" id="5513456at2"/>
<protein>
    <submittedName>
        <fullName evidence="2">Type VI secretion protein</fullName>
    </submittedName>
</protein>
<evidence type="ECO:0000313" key="3">
    <source>
        <dbReference type="Proteomes" id="UP000029629"/>
    </source>
</evidence>
<dbReference type="eggNOG" id="COG0793">
    <property type="taxonomic scope" value="Bacteria"/>
</dbReference>
<gene>
    <name evidence="2" type="ORF">HMPREF2130_09355</name>
</gene>
<evidence type="ECO:0000313" key="2">
    <source>
        <dbReference type="EMBL" id="KGF28467.1"/>
    </source>
</evidence>
<proteinExistence type="predicted"/>
<keyword evidence="1" id="KW-0812">Transmembrane</keyword>
<comment type="caution">
    <text evidence="2">The sequence shown here is derived from an EMBL/GenBank/DDBJ whole genome shotgun (WGS) entry which is preliminary data.</text>
</comment>
<sequence length="129" mass="13513">MFAANQLFGIDFAFPNVCKTPAMVPVPFPDIGFAMAAIPVAVSILFNNAFAHNLATKIPLTVGDFPGVALGVISNTVSSVSRRIFLNSYTTLLSGCPANRMCAGGPQNRTNTIGFCLLTGCTHISIFAG</sequence>
<dbReference type="EMBL" id="JRNI01000049">
    <property type="protein sequence ID" value="KGF28467.1"/>
    <property type="molecule type" value="Genomic_DNA"/>
</dbReference>
<dbReference type="Pfam" id="PF13665">
    <property type="entry name" value="Tox-PAAR-like"/>
    <property type="match status" value="1"/>
</dbReference>
<evidence type="ECO:0000256" key="1">
    <source>
        <dbReference type="SAM" id="Phobius"/>
    </source>
</evidence>
<organism evidence="2 3">
    <name type="scientific">Oligella urethralis DNF00040</name>
    <dbReference type="NCBI Taxonomy" id="1401065"/>
    <lineage>
        <taxon>Bacteria</taxon>
        <taxon>Pseudomonadati</taxon>
        <taxon>Pseudomonadota</taxon>
        <taxon>Betaproteobacteria</taxon>
        <taxon>Burkholderiales</taxon>
        <taxon>Alcaligenaceae</taxon>
        <taxon>Oligella</taxon>
    </lineage>
</organism>
<name>A0A096ACL6_9BURK</name>
<accession>A0A096ACL6</accession>
<feature type="transmembrane region" description="Helical" evidence="1">
    <location>
        <begin position="31"/>
        <end position="50"/>
    </location>
</feature>
<keyword evidence="1" id="KW-0472">Membrane</keyword>
<reference evidence="2 3" key="1">
    <citation type="submission" date="2014-07" db="EMBL/GenBank/DDBJ databases">
        <authorList>
            <person name="McCorrison J."/>
            <person name="Sanka R."/>
            <person name="Torralba M."/>
            <person name="Gillis M."/>
            <person name="Haft D.H."/>
            <person name="Methe B."/>
            <person name="Sutton G."/>
            <person name="Nelson K.E."/>
        </authorList>
    </citation>
    <scope>NUCLEOTIDE SEQUENCE [LARGE SCALE GENOMIC DNA]</scope>
    <source>
        <strain evidence="2 3">DNF00040</strain>
    </source>
</reference>
<keyword evidence="3" id="KW-1185">Reference proteome</keyword>
<keyword evidence="1" id="KW-1133">Transmembrane helix</keyword>